<dbReference type="Gene3D" id="1.25.40.10">
    <property type="entry name" value="Tetratricopeptide repeat domain"/>
    <property type="match status" value="1"/>
</dbReference>
<reference evidence="12" key="2">
    <citation type="submission" date="2023-04" db="EMBL/GenBank/DDBJ databases">
        <authorList>
            <person name="Sun J.-Q."/>
        </authorList>
    </citation>
    <scope>NUCLEOTIDE SEQUENCE</scope>
    <source>
        <strain evidence="12">CC-YY355</strain>
    </source>
</reference>
<gene>
    <name evidence="12" type="ORF">QF205_06215</name>
</gene>
<dbReference type="EMBL" id="JARYGX010000013">
    <property type="protein sequence ID" value="MDH7452679.1"/>
    <property type="molecule type" value="Genomic_DNA"/>
</dbReference>
<proteinExistence type="inferred from homology"/>
<keyword evidence="9" id="KW-0175">Coiled coil</keyword>
<comment type="caution">
    <text evidence="12">The sequence shown here is derived from an EMBL/GenBank/DDBJ whole genome shotgun (WGS) entry which is preliminary data.</text>
</comment>
<keyword evidence="2" id="KW-1003">Cell membrane</keyword>
<organism evidence="12 13">
    <name type="scientific">Luteimonas composti</name>
    <dbReference type="NCBI Taxonomy" id="398257"/>
    <lineage>
        <taxon>Bacteria</taxon>
        <taxon>Pseudomonadati</taxon>
        <taxon>Pseudomonadota</taxon>
        <taxon>Gammaproteobacteria</taxon>
        <taxon>Lysobacterales</taxon>
        <taxon>Lysobacteraceae</taxon>
        <taxon>Luteimonas</taxon>
    </lineage>
</organism>
<feature type="transmembrane region" description="Helical" evidence="10">
    <location>
        <begin position="25"/>
        <end position="45"/>
    </location>
</feature>
<evidence type="ECO:0000256" key="4">
    <source>
        <dbReference type="ARBA" id="ARBA00022989"/>
    </source>
</evidence>
<evidence type="ECO:0000256" key="8">
    <source>
        <dbReference type="ARBA" id="ARBA00024235"/>
    </source>
</evidence>
<dbReference type="InterPro" id="IPR026039">
    <property type="entry name" value="YfgM"/>
</dbReference>
<evidence type="ECO:0000256" key="7">
    <source>
        <dbReference type="ARBA" id="ARBA00024197"/>
    </source>
</evidence>
<keyword evidence="5 10" id="KW-0472">Membrane</keyword>
<dbReference type="InterPro" id="IPR011990">
    <property type="entry name" value="TPR-like_helical_dom_sf"/>
</dbReference>
<feature type="coiled-coil region" evidence="9">
    <location>
        <begin position="154"/>
        <end position="181"/>
    </location>
</feature>
<accession>A0ABT6MQF4</accession>
<keyword evidence="13" id="KW-1185">Reference proteome</keyword>
<protein>
    <recommendedName>
        <fullName evidence="8">Ancillary SecYEG translocon subunit</fullName>
    </recommendedName>
</protein>
<sequence length="210" mass="22166">MALDELLDEHEQGERVRNWLKQNSFGLIGGLALGLALIGGGRWWMQQQQDKRLALGETYNGMVAKLEAGDQAGAVADAATLAGTAYAPLAALDLAKAQAEAGQRDEAIATLRGAKTEEPALAAVIEHRLARLLVDAGKGDEALALLADAQDPAALEARGDARHAKGELEQAREDYAQALRKLDPAAPQRRLLELKLTQTGGSPATTGTES</sequence>
<evidence type="ECO:0000313" key="12">
    <source>
        <dbReference type="EMBL" id="MDH7452679.1"/>
    </source>
</evidence>
<comment type="similarity">
    <text evidence="7">Belongs to the YfgM family.</text>
</comment>
<dbReference type="RefSeq" id="WP_280941879.1">
    <property type="nucleotide sequence ID" value="NZ_JARYGX010000013.1"/>
</dbReference>
<keyword evidence="4 10" id="KW-1133">Transmembrane helix</keyword>
<evidence type="ECO:0000256" key="1">
    <source>
        <dbReference type="ARBA" id="ARBA00004401"/>
    </source>
</evidence>
<keyword evidence="3 10" id="KW-0812">Transmembrane</keyword>
<dbReference type="InterPro" id="IPR018704">
    <property type="entry name" value="SecYEG/CpoB_TPR"/>
</dbReference>
<evidence type="ECO:0000256" key="10">
    <source>
        <dbReference type="SAM" id="Phobius"/>
    </source>
</evidence>
<name>A0ABT6MQF4_9GAMM</name>
<comment type="subcellular location">
    <subcellularLocation>
        <location evidence="1">Cell membrane</location>
        <topology evidence="1">Single-pass type II membrane protein</topology>
    </subcellularLocation>
</comment>
<evidence type="ECO:0000313" key="13">
    <source>
        <dbReference type="Proteomes" id="UP001160550"/>
    </source>
</evidence>
<dbReference type="PANTHER" id="PTHR38035:SF1">
    <property type="entry name" value="ANCILLARY SECYEG TRANSLOCON SUBUNIT"/>
    <property type="match status" value="1"/>
</dbReference>
<feature type="domain" description="Ancillary SecYEG translocon subunit/Cell division coordinator CpoB TPR" evidence="11">
    <location>
        <begin position="17"/>
        <end position="198"/>
    </location>
</feature>
<dbReference type="Pfam" id="PF09976">
    <property type="entry name" value="TPR_21"/>
    <property type="match status" value="1"/>
</dbReference>
<evidence type="ECO:0000256" key="2">
    <source>
        <dbReference type="ARBA" id="ARBA00022475"/>
    </source>
</evidence>
<keyword evidence="6" id="KW-0143">Chaperone</keyword>
<evidence type="ECO:0000256" key="9">
    <source>
        <dbReference type="SAM" id="Coils"/>
    </source>
</evidence>
<evidence type="ECO:0000256" key="3">
    <source>
        <dbReference type="ARBA" id="ARBA00022692"/>
    </source>
</evidence>
<dbReference type="SUPFAM" id="SSF48452">
    <property type="entry name" value="TPR-like"/>
    <property type="match status" value="1"/>
</dbReference>
<evidence type="ECO:0000256" key="5">
    <source>
        <dbReference type="ARBA" id="ARBA00023136"/>
    </source>
</evidence>
<evidence type="ECO:0000256" key="6">
    <source>
        <dbReference type="ARBA" id="ARBA00023186"/>
    </source>
</evidence>
<evidence type="ECO:0000259" key="11">
    <source>
        <dbReference type="Pfam" id="PF09976"/>
    </source>
</evidence>
<reference evidence="12" key="1">
    <citation type="journal article" date="2007" name="Int. J. Syst. Evol. Microbiol.">
        <title>Luteimonas composti sp. nov., a moderately thermophilic bacterium isolated from food waste.</title>
        <authorList>
            <person name="Young C.C."/>
            <person name="Kampfer P."/>
            <person name="Chen W.M."/>
            <person name="Yen W.S."/>
            <person name="Arun A.B."/>
            <person name="Lai W.A."/>
            <person name="Shen F.T."/>
            <person name="Rekha P.D."/>
            <person name="Lin K.Y."/>
            <person name="Chou J.H."/>
        </authorList>
    </citation>
    <scope>NUCLEOTIDE SEQUENCE</scope>
    <source>
        <strain evidence="12">CC-YY355</strain>
    </source>
</reference>
<dbReference type="Proteomes" id="UP001160550">
    <property type="component" value="Unassembled WGS sequence"/>
</dbReference>
<dbReference type="PANTHER" id="PTHR38035">
    <property type="entry name" value="UPF0070 PROTEIN YFGM"/>
    <property type="match status" value="1"/>
</dbReference>